<protein>
    <submittedName>
        <fullName evidence="3">NADH dehydrogenase [ubiquinone] 1 beta subcomplex subunit 8, mitochondrial</fullName>
    </submittedName>
</protein>
<feature type="transmembrane region" description="Helical" evidence="1">
    <location>
        <begin position="117"/>
        <end position="134"/>
    </location>
</feature>
<keyword evidence="1" id="KW-0812">Transmembrane</keyword>
<dbReference type="InterPro" id="IPR008699">
    <property type="entry name" value="NDUFB8"/>
</dbReference>
<keyword evidence="2" id="KW-1185">Reference proteome</keyword>
<dbReference type="Pfam" id="PF05821">
    <property type="entry name" value="NDUF_B8"/>
    <property type="match status" value="1"/>
</dbReference>
<keyword evidence="1" id="KW-1133">Transmembrane helix</keyword>
<dbReference type="Proteomes" id="UP001652625">
    <property type="component" value="Chromosome 12"/>
</dbReference>
<keyword evidence="1" id="KW-0472">Membrane</keyword>
<gene>
    <name evidence="3" type="primary">LOC100205740</name>
</gene>
<reference evidence="3" key="1">
    <citation type="submission" date="2025-08" db="UniProtKB">
        <authorList>
            <consortium name="RefSeq"/>
        </authorList>
    </citation>
    <scope>IDENTIFICATION</scope>
</reference>
<dbReference type="GeneID" id="100205740"/>
<proteinExistence type="predicted"/>
<name>A0ABM4D555_HYDVU</name>
<organism evidence="2 3">
    <name type="scientific">Hydra vulgaris</name>
    <name type="common">Hydra</name>
    <name type="synonym">Hydra attenuata</name>
    <dbReference type="NCBI Taxonomy" id="6087"/>
    <lineage>
        <taxon>Eukaryota</taxon>
        <taxon>Metazoa</taxon>
        <taxon>Cnidaria</taxon>
        <taxon>Hydrozoa</taxon>
        <taxon>Hydroidolina</taxon>
        <taxon>Anthoathecata</taxon>
        <taxon>Aplanulata</taxon>
        <taxon>Hydridae</taxon>
        <taxon>Hydra</taxon>
    </lineage>
</organism>
<accession>A0ABM4D555</accession>
<sequence length="185" mass="21845">MASVSRFFRFNKNLLKIPIQYLSTVRYYSAHADDSSIPDIKPPGPEWIDQKWKDDGLGHGDYPNYKEFSYQLRDPYRKYWDQQDRRDFGEPLHIEHDILSVWMPDESANHAKTYGEMFFHLCLAFGALGVLLWFSECVYDAKSRDTAVPKPYPYNNLYLEMGGDPNRMPTEEELTRRIPTPMYGW</sequence>
<dbReference type="RefSeq" id="XP_065669423.1">
    <property type="nucleotide sequence ID" value="XM_065813351.1"/>
</dbReference>
<dbReference type="PANTHER" id="PTHR12840:SF1">
    <property type="entry name" value="NADH DEHYDROGENASE [UBIQUINONE] 1 BETA SUBCOMPLEX SUBUNIT 8, MITOCHONDRIAL"/>
    <property type="match status" value="1"/>
</dbReference>
<evidence type="ECO:0000313" key="2">
    <source>
        <dbReference type="Proteomes" id="UP001652625"/>
    </source>
</evidence>
<evidence type="ECO:0000313" key="3">
    <source>
        <dbReference type="RefSeq" id="XP_065669423.1"/>
    </source>
</evidence>
<dbReference type="PANTHER" id="PTHR12840">
    <property type="entry name" value="NADH-UBIQUINONE OXIDOREDUCTASE ASHI SUBUNIT"/>
    <property type="match status" value="1"/>
</dbReference>
<evidence type="ECO:0000256" key="1">
    <source>
        <dbReference type="SAM" id="Phobius"/>
    </source>
</evidence>